<evidence type="ECO:0000313" key="2">
    <source>
        <dbReference type="EMBL" id="VDD88609.1"/>
    </source>
</evidence>
<dbReference type="Gene3D" id="3.15.10.10">
    <property type="entry name" value="Bactericidal permeability-increasing protein, domain 1"/>
    <property type="match status" value="1"/>
</dbReference>
<dbReference type="PANTHER" id="PTHR10504">
    <property type="entry name" value="BACTERICIDAL PERMEABILITY-INCREASING BPI PROTEIN-RELATED"/>
    <property type="match status" value="1"/>
</dbReference>
<dbReference type="GO" id="GO:0008289">
    <property type="term" value="F:lipid binding"/>
    <property type="evidence" value="ECO:0007669"/>
    <property type="project" value="InterPro"/>
</dbReference>
<keyword evidence="3" id="KW-1185">Reference proteome</keyword>
<dbReference type="PANTHER" id="PTHR10504:SF134">
    <property type="entry name" value="BPI2 DOMAIN-CONTAINING PROTEIN"/>
    <property type="match status" value="1"/>
</dbReference>
<protein>
    <submittedName>
        <fullName evidence="4">BPI1 domain-containing protein</fullName>
    </submittedName>
</protein>
<dbReference type="InterPro" id="IPR032942">
    <property type="entry name" value="BPI/LBP/Plunc"/>
</dbReference>
<name>A0A0N4V235_ENTVE</name>
<organism evidence="4">
    <name type="scientific">Enterobius vermicularis</name>
    <name type="common">Human pinworm</name>
    <dbReference type="NCBI Taxonomy" id="51028"/>
    <lineage>
        <taxon>Eukaryota</taxon>
        <taxon>Metazoa</taxon>
        <taxon>Ecdysozoa</taxon>
        <taxon>Nematoda</taxon>
        <taxon>Chromadorea</taxon>
        <taxon>Rhabditida</taxon>
        <taxon>Spirurina</taxon>
        <taxon>Oxyuridomorpha</taxon>
        <taxon>Oxyuroidea</taxon>
        <taxon>Oxyuridae</taxon>
        <taxon>Enterobius</taxon>
    </lineage>
</organism>
<dbReference type="InterPro" id="IPR017943">
    <property type="entry name" value="Bactericidal_perm-incr_a/b_dom"/>
</dbReference>
<feature type="signal peptide" evidence="1">
    <location>
        <begin position="1"/>
        <end position="17"/>
    </location>
</feature>
<dbReference type="GO" id="GO:0005615">
    <property type="term" value="C:extracellular space"/>
    <property type="evidence" value="ECO:0007669"/>
    <property type="project" value="TreeGrafter"/>
</dbReference>
<dbReference type="SUPFAM" id="SSF55394">
    <property type="entry name" value="Bactericidal permeability-increasing protein, BPI"/>
    <property type="match status" value="1"/>
</dbReference>
<dbReference type="WBParaSite" id="EVEC_0000404401-mRNA-1">
    <property type="protein sequence ID" value="EVEC_0000404401-mRNA-1"/>
    <property type="gene ID" value="EVEC_0000404401"/>
</dbReference>
<dbReference type="STRING" id="51028.A0A0N4V235"/>
<dbReference type="OrthoDB" id="5869248at2759"/>
<feature type="chain" id="PRO_5043122600" evidence="1">
    <location>
        <begin position="18"/>
        <end position="193"/>
    </location>
</feature>
<keyword evidence="1" id="KW-0732">Signal</keyword>
<accession>A0A0N4V235</accession>
<gene>
    <name evidence="2" type="ORF">EVEC_LOCUS3752</name>
</gene>
<reference evidence="2 3" key="2">
    <citation type="submission" date="2018-10" db="EMBL/GenBank/DDBJ databases">
        <authorList>
            <consortium name="Pathogen Informatics"/>
        </authorList>
    </citation>
    <scope>NUCLEOTIDE SEQUENCE [LARGE SCALE GENOMIC DNA]</scope>
</reference>
<reference evidence="4" key="1">
    <citation type="submission" date="2017-02" db="UniProtKB">
        <authorList>
            <consortium name="WormBaseParasite"/>
        </authorList>
    </citation>
    <scope>IDENTIFICATION</scope>
</reference>
<evidence type="ECO:0000313" key="4">
    <source>
        <dbReference type="WBParaSite" id="EVEC_0000404401-mRNA-1"/>
    </source>
</evidence>
<dbReference type="AlphaFoldDB" id="A0A0N4V235"/>
<dbReference type="Proteomes" id="UP000274131">
    <property type="component" value="Unassembled WGS sequence"/>
</dbReference>
<dbReference type="EMBL" id="UXUI01007673">
    <property type="protein sequence ID" value="VDD88609.1"/>
    <property type="molecule type" value="Genomic_DNA"/>
</dbReference>
<evidence type="ECO:0000256" key="1">
    <source>
        <dbReference type="SAM" id="SignalP"/>
    </source>
</evidence>
<proteinExistence type="predicted"/>
<evidence type="ECO:0000313" key="3">
    <source>
        <dbReference type="Proteomes" id="UP000274131"/>
    </source>
</evidence>
<sequence length="193" mass="21191">MIIVGWYLTTIAVVVVADDEQMYPSDFVVRNSAIRLRINEPIFHQLSRITGHLYNSQITQAVIPQQQQCFPEGCMQIYNFQIAAHRPPTLVAVLPSPPNLIAITIRDFDIYITGSLSGQLQPLQPLPIAVPASGSLTASAIQLGVSAVLDVQKTSDNIPYLRVVSCSLFEGNVGARVENMGLINEIVNTKYQV</sequence>